<dbReference type="SUPFAM" id="SSF52317">
    <property type="entry name" value="Class I glutamine amidotransferase-like"/>
    <property type="match status" value="1"/>
</dbReference>
<accession>A0AAE4RC61</accession>
<keyword evidence="8" id="KW-0665">Pyrimidine biosynthesis</keyword>
<evidence type="ECO:0000256" key="1">
    <source>
        <dbReference type="ARBA" id="ARBA00005171"/>
    </source>
</evidence>
<organism evidence="12 13">
    <name type="scientific">Mycobacterium intracellulare</name>
    <dbReference type="NCBI Taxonomy" id="1767"/>
    <lineage>
        <taxon>Bacteria</taxon>
        <taxon>Bacillati</taxon>
        <taxon>Actinomycetota</taxon>
        <taxon>Actinomycetes</taxon>
        <taxon>Mycobacteriales</taxon>
        <taxon>Mycobacteriaceae</taxon>
        <taxon>Mycobacterium</taxon>
        <taxon>Mycobacterium avium complex (MAC)</taxon>
    </lineage>
</organism>
<keyword evidence="6" id="KW-0067">ATP-binding</keyword>
<feature type="region of interest" description="Disordered" evidence="10">
    <location>
        <begin position="237"/>
        <end position="267"/>
    </location>
</feature>
<keyword evidence="7" id="KW-0315">Glutamine amidotransferase</keyword>
<comment type="similarity">
    <text evidence="2">Belongs to the CTP synthase family.</text>
</comment>
<proteinExistence type="inferred from homology"/>
<evidence type="ECO:0000259" key="11">
    <source>
        <dbReference type="Pfam" id="PF00117"/>
    </source>
</evidence>
<dbReference type="Proteomes" id="UP001187143">
    <property type="component" value="Unassembled WGS sequence"/>
</dbReference>
<dbReference type="GO" id="GO:0003883">
    <property type="term" value="F:CTP synthase activity"/>
    <property type="evidence" value="ECO:0007669"/>
    <property type="project" value="UniProtKB-EC"/>
</dbReference>
<dbReference type="PANTHER" id="PTHR11550">
    <property type="entry name" value="CTP SYNTHASE"/>
    <property type="match status" value="1"/>
</dbReference>
<evidence type="ECO:0000256" key="2">
    <source>
        <dbReference type="ARBA" id="ARBA00007533"/>
    </source>
</evidence>
<keyword evidence="4" id="KW-0436">Ligase</keyword>
<evidence type="ECO:0000256" key="5">
    <source>
        <dbReference type="ARBA" id="ARBA00022741"/>
    </source>
</evidence>
<dbReference type="AlphaFoldDB" id="A0AAE4RC61"/>
<dbReference type="GO" id="GO:0019856">
    <property type="term" value="P:pyrimidine nucleobase biosynthetic process"/>
    <property type="evidence" value="ECO:0007669"/>
    <property type="project" value="TreeGrafter"/>
</dbReference>
<protein>
    <recommendedName>
        <fullName evidence="3">CTP synthase (glutamine hydrolyzing)</fullName>
        <ecNumber evidence="3">6.3.4.2</ecNumber>
    </recommendedName>
</protein>
<feature type="domain" description="Glutamine amidotransferase" evidence="11">
    <location>
        <begin position="25"/>
        <end position="226"/>
    </location>
</feature>
<dbReference type="GO" id="GO:0042802">
    <property type="term" value="F:identical protein binding"/>
    <property type="evidence" value="ECO:0007669"/>
    <property type="project" value="TreeGrafter"/>
</dbReference>
<feature type="compositionally biased region" description="Basic and acidic residues" evidence="10">
    <location>
        <begin position="256"/>
        <end position="267"/>
    </location>
</feature>
<evidence type="ECO:0000256" key="4">
    <source>
        <dbReference type="ARBA" id="ARBA00022598"/>
    </source>
</evidence>
<comment type="caution">
    <text evidence="12">The sequence shown here is derived from an EMBL/GenBank/DDBJ whole genome shotgun (WGS) entry which is preliminary data.</text>
</comment>
<evidence type="ECO:0000313" key="12">
    <source>
        <dbReference type="EMBL" id="MDV7012955.1"/>
    </source>
</evidence>
<evidence type="ECO:0000256" key="8">
    <source>
        <dbReference type="ARBA" id="ARBA00022975"/>
    </source>
</evidence>
<dbReference type="PANTHER" id="PTHR11550:SF0">
    <property type="entry name" value="CTP SYNTHASE-RELATED"/>
    <property type="match status" value="1"/>
</dbReference>
<evidence type="ECO:0000256" key="10">
    <source>
        <dbReference type="SAM" id="MobiDB-lite"/>
    </source>
</evidence>
<comment type="pathway">
    <text evidence="1">Pyrimidine metabolism; CTP biosynthesis via de novo pathway; CTP from UDP: step 2/2.</text>
</comment>
<evidence type="ECO:0000313" key="13">
    <source>
        <dbReference type="Proteomes" id="UP001187143"/>
    </source>
</evidence>
<dbReference type="GO" id="GO:0006241">
    <property type="term" value="P:CTP biosynthetic process"/>
    <property type="evidence" value="ECO:0007669"/>
    <property type="project" value="TreeGrafter"/>
</dbReference>
<evidence type="ECO:0000256" key="3">
    <source>
        <dbReference type="ARBA" id="ARBA00012291"/>
    </source>
</evidence>
<evidence type="ECO:0000256" key="9">
    <source>
        <dbReference type="ARBA" id="ARBA00047781"/>
    </source>
</evidence>
<dbReference type="GO" id="GO:0005524">
    <property type="term" value="F:ATP binding"/>
    <property type="evidence" value="ECO:0007669"/>
    <property type="project" value="UniProtKB-KW"/>
</dbReference>
<reference evidence="12" key="1">
    <citation type="submission" date="2023-10" db="EMBL/GenBank/DDBJ databases">
        <title>Characterization and genome sequence of Mycobacterium intracellulare ABSURDO, a novel pathogenic isolate with three colony morphotypes that vary in growth and acid-fastness.</title>
        <authorList>
            <person name="Jude B.A."/>
            <person name="Robinson R.T."/>
        </authorList>
    </citation>
    <scope>NUCLEOTIDE SEQUENCE</scope>
    <source>
        <strain evidence="12">ABSURDO Component B</strain>
    </source>
</reference>
<comment type="catalytic activity">
    <reaction evidence="9">
        <text>UTP + L-glutamine + ATP + H2O = CTP + L-glutamate + ADP + phosphate + 2 H(+)</text>
        <dbReference type="Rhea" id="RHEA:26426"/>
        <dbReference type="ChEBI" id="CHEBI:15377"/>
        <dbReference type="ChEBI" id="CHEBI:15378"/>
        <dbReference type="ChEBI" id="CHEBI:29985"/>
        <dbReference type="ChEBI" id="CHEBI:30616"/>
        <dbReference type="ChEBI" id="CHEBI:37563"/>
        <dbReference type="ChEBI" id="CHEBI:43474"/>
        <dbReference type="ChEBI" id="CHEBI:46398"/>
        <dbReference type="ChEBI" id="CHEBI:58359"/>
        <dbReference type="ChEBI" id="CHEBI:456216"/>
        <dbReference type="EC" id="6.3.4.2"/>
    </reaction>
</comment>
<dbReference type="InterPro" id="IPR017926">
    <property type="entry name" value="GATASE"/>
</dbReference>
<sequence>MTEPLSITVVGDFDSSYGPHIATNRAISHSATLLGLHASITWLATESLEADLRPIVAADALWCAPGSPYRSLRGALAALRFGRENHVPTLGTCGGYQHIVLEFARNVLGFKDAEHAEYDPYGSVLFISSLTCSLAGRTMPVNLQPGSLAAQCYGKRRIYENYYCNFGLNETYRPALEAAGLRVTGVDDHEEARVLELADHPYYIATLFVPQSRSTVEEPHPLVTQLLSAAARKRAAQHGQRRAGYDERSPSNAERGAYERTRGGFRT</sequence>
<dbReference type="EMBL" id="JAWLLD010000010">
    <property type="protein sequence ID" value="MDV7012955.1"/>
    <property type="molecule type" value="Genomic_DNA"/>
</dbReference>
<dbReference type="InterPro" id="IPR004468">
    <property type="entry name" value="CTP_synthase"/>
</dbReference>
<name>A0AAE4RC61_MYCIT</name>
<dbReference type="Pfam" id="PF00117">
    <property type="entry name" value="GATase"/>
    <property type="match status" value="1"/>
</dbReference>
<dbReference type="RefSeq" id="WP_225324067.1">
    <property type="nucleotide sequence ID" value="NZ_JAEKMV010000004.1"/>
</dbReference>
<dbReference type="GO" id="GO:0005829">
    <property type="term" value="C:cytosol"/>
    <property type="evidence" value="ECO:0007669"/>
    <property type="project" value="TreeGrafter"/>
</dbReference>
<evidence type="ECO:0000256" key="7">
    <source>
        <dbReference type="ARBA" id="ARBA00022962"/>
    </source>
</evidence>
<gene>
    <name evidence="12" type="ORF">R4F53_11690</name>
</gene>
<evidence type="ECO:0000256" key="6">
    <source>
        <dbReference type="ARBA" id="ARBA00022840"/>
    </source>
</evidence>
<dbReference type="InterPro" id="IPR029062">
    <property type="entry name" value="Class_I_gatase-like"/>
</dbReference>
<dbReference type="EC" id="6.3.4.2" evidence="3"/>
<keyword evidence="5" id="KW-0547">Nucleotide-binding</keyword>
<dbReference type="Gene3D" id="3.40.50.880">
    <property type="match status" value="1"/>
</dbReference>
<dbReference type="NCBIfam" id="NF004836">
    <property type="entry name" value="PRK06186.1"/>
    <property type="match status" value="1"/>
</dbReference>